<feature type="transmembrane region" description="Helical" evidence="1">
    <location>
        <begin position="213"/>
        <end position="236"/>
    </location>
</feature>
<dbReference type="EMBL" id="JANJYJ010000008">
    <property type="protein sequence ID" value="KAK3194003.1"/>
    <property type="molecule type" value="Genomic_DNA"/>
</dbReference>
<proteinExistence type="predicted"/>
<gene>
    <name evidence="2" type="ORF">Dsin_025313</name>
</gene>
<comment type="caution">
    <text evidence="2">The sequence shown here is derived from an EMBL/GenBank/DDBJ whole genome shotgun (WGS) entry which is preliminary data.</text>
</comment>
<dbReference type="Gene3D" id="1.10.520.10">
    <property type="match status" value="1"/>
</dbReference>
<evidence type="ECO:0000313" key="2">
    <source>
        <dbReference type="EMBL" id="KAK3194003.1"/>
    </source>
</evidence>
<protein>
    <submittedName>
        <fullName evidence="2">Uncharacterized protein</fullName>
    </submittedName>
</protein>
<dbReference type="CDD" id="cd12087">
    <property type="entry name" value="TM_EGFR-like"/>
    <property type="match status" value="1"/>
</dbReference>
<sequence>MPRLFFDWFPSRKSKNEELNAPLLEGSKQQKSSPCCYNVYRFWSDLLNGLFSWFCFMKAKTGKKKKTTGKKKKKKTTTTSVVLVPLPTVVDDEYLEHVDKSRRFLRVLIGINHCELDMIKLALLDASSYDCNSQAGGPNTSIRFGDEYQYCCASGLKKCLDVCACWSSFGGITWRSHNPFHTRQEGLQKCCYFGAASRSTFRYAKKGCLEKKYIVAIVISSSIAMLLLVAVIYWFMSRTIRDIYSLVL</sequence>
<dbReference type="PRINTS" id="PR00459">
    <property type="entry name" value="ASPEROXIDASE"/>
</dbReference>
<dbReference type="GO" id="GO:0004601">
    <property type="term" value="F:peroxidase activity"/>
    <property type="evidence" value="ECO:0007669"/>
    <property type="project" value="InterPro"/>
</dbReference>
<name>A0AAD9ZX10_9ROSI</name>
<keyword evidence="1" id="KW-1133">Transmembrane helix</keyword>
<keyword evidence="3" id="KW-1185">Reference proteome</keyword>
<evidence type="ECO:0000313" key="3">
    <source>
        <dbReference type="Proteomes" id="UP001281410"/>
    </source>
</evidence>
<accession>A0AAD9ZX10</accession>
<dbReference type="GO" id="GO:0020037">
    <property type="term" value="F:heme binding"/>
    <property type="evidence" value="ECO:0007669"/>
    <property type="project" value="InterPro"/>
</dbReference>
<dbReference type="Proteomes" id="UP001281410">
    <property type="component" value="Unassembled WGS sequence"/>
</dbReference>
<organism evidence="2 3">
    <name type="scientific">Dipteronia sinensis</name>
    <dbReference type="NCBI Taxonomy" id="43782"/>
    <lineage>
        <taxon>Eukaryota</taxon>
        <taxon>Viridiplantae</taxon>
        <taxon>Streptophyta</taxon>
        <taxon>Embryophyta</taxon>
        <taxon>Tracheophyta</taxon>
        <taxon>Spermatophyta</taxon>
        <taxon>Magnoliopsida</taxon>
        <taxon>eudicotyledons</taxon>
        <taxon>Gunneridae</taxon>
        <taxon>Pentapetalae</taxon>
        <taxon>rosids</taxon>
        <taxon>malvids</taxon>
        <taxon>Sapindales</taxon>
        <taxon>Sapindaceae</taxon>
        <taxon>Hippocastanoideae</taxon>
        <taxon>Acereae</taxon>
        <taxon>Dipteronia</taxon>
    </lineage>
</organism>
<evidence type="ECO:0000256" key="1">
    <source>
        <dbReference type="SAM" id="Phobius"/>
    </source>
</evidence>
<dbReference type="InterPro" id="IPR002207">
    <property type="entry name" value="Peroxidase_I"/>
</dbReference>
<keyword evidence="1" id="KW-0812">Transmembrane</keyword>
<dbReference type="GO" id="GO:0006979">
    <property type="term" value="P:response to oxidative stress"/>
    <property type="evidence" value="ECO:0007669"/>
    <property type="project" value="InterPro"/>
</dbReference>
<keyword evidence="1" id="KW-0472">Membrane</keyword>
<dbReference type="AlphaFoldDB" id="A0AAD9ZX10"/>
<reference evidence="2" key="1">
    <citation type="journal article" date="2023" name="Plant J.">
        <title>Genome sequences and population genomics provide insights into the demographic history, inbreeding, and mutation load of two 'living fossil' tree species of Dipteronia.</title>
        <authorList>
            <person name="Feng Y."/>
            <person name="Comes H.P."/>
            <person name="Chen J."/>
            <person name="Zhu S."/>
            <person name="Lu R."/>
            <person name="Zhang X."/>
            <person name="Li P."/>
            <person name="Qiu J."/>
            <person name="Olsen K.M."/>
            <person name="Qiu Y."/>
        </authorList>
    </citation>
    <scope>NUCLEOTIDE SEQUENCE</scope>
    <source>
        <strain evidence="2">NBL</strain>
    </source>
</reference>